<evidence type="ECO:0000313" key="2">
    <source>
        <dbReference type="EMBL" id="SHM07267.1"/>
    </source>
</evidence>
<dbReference type="AlphaFoldDB" id="A0A1M7FUA2"/>
<dbReference type="EMBL" id="FRCJ01000002">
    <property type="protein sequence ID" value="SHM07267.1"/>
    <property type="molecule type" value="Genomic_DNA"/>
</dbReference>
<evidence type="ECO:0000313" key="3">
    <source>
        <dbReference type="Proteomes" id="UP000184280"/>
    </source>
</evidence>
<dbReference type="InterPro" id="IPR011646">
    <property type="entry name" value="KAP_P-loop"/>
</dbReference>
<dbReference type="SUPFAM" id="SSF52540">
    <property type="entry name" value="P-loop containing nucleoside triphosphate hydrolases"/>
    <property type="match status" value="1"/>
</dbReference>
<evidence type="ECO:0000259" key="1">
    <source>
        <dbReference type="Pfam" id="PF07693"/>
    </source>
</evidence>
<feature type="domain" description="KAP NTPase" evidence="1">
    <location>
        <begin position="7"/>
        <end position="241"/>
    </location>
</feature>
<dbReference type="Pfam" id="PF07693">
    <property type="entry name" value="KAP_NTPase"/>
    <property type="match status" value="1"/>
</dbReference>
<dbReference type="Gene3D" id="3.40.50.300">
    <property type="entry name" value="P-loop containing nucleotide triphosphate hydrolases"/>
    <property type="match status" value="1"/>
</dbReference>
<gene>
    <name evidence="2" type="ORF">SAMN04488494_1258</name>
</gene>
<dbReference type="RefSeq" id="WP_073043745.1">
    <property type="nucleotide sequence ID" value="NZ_FOLF01000008.1"/>
</dbReference>
<reference evidence="2 3" key="1">
    <citation type="submission" date="2016-11" db="EMBL/GenBank/DDBJ databases">
        <authorList>
            <person name="Jaros S."/>
            <person name="Januszkiewicz K."/>
            <person name="Wedrychowicz H."/>
        </authorList>
    </citation>
    <scope>NUCLEOTIDE SEQUENCE [LARGE SCALE GENOMIC DNA]</scope>
    <source>
        <strain evidence="2 3">BPI-34</strain>
    </source>
</reference>
<protein>
    <submittedName>
        <fullName evidence="2">KAP family P-loop domain-containing protein</fullName>
    </submittedName>
</protein>
<organism evidence="2 3">
    <name type="scientific">Xylanibacter ruminicola</name>
    <name type="common">Prevotella ruminicola</name>
    <dbReference type="NCBI Taxonomy" id="839"/>
    <lineage>
        <taxon>Bacteria</taxon>
        <taxon>Pseudomonadati</taxon>
        <taxon>Bacteroidota</taxon>
        <taxon>Bacteroidia</taxon>
        <taxon>Bacteroidales</taxon>
        <taxon>Prevotellaceae</taxon>
        <taxon>Xylanibacter</taxon>
    </lineage>
</organism>
<accession>A0A1M7FUA2</accession>
<sequence length="629" mass="73528">MDIKKIITDYIKAENTDYAIMVTGVWGSGKTFCWNHTLKQAIEEIRIPGQDTENAKKYSSARVSLFGLTDVNQIRQRMLEACVTDKVDSKLFSFVKNKKTIIGRIVSGLTRKAAKKYADIEEEELEEIYAIACDLTVLKNTVFCFDDLERLNPQLIQDTLGYINSLIEAEHLKIIVLCNEDELFSSDEIYKELQYKKYKEKVIRFTCEYKTDIKTVLTTISKDICKNSFDYILKQSERISRTYDEAECSNIRTLKFNLDVFELIYQPLMRVSCNEDERIWLMGHYLFLTMLYSIEYKRGASPDDFDSLSSLNEEREYDIDWEGINKVLQNNQNQEKEDEEEEISFLDEVRNRYYGGNNPSTLGASQAIMEYIKTGELNEVQLETEIQNSLSLIRKQMGSKTQQLLGQMNQFLILEDAELRKLADGALQGIRNHEYDYFSYPIIFHYLQTFITTSMWNSISEHELYNLTMAAMTAKEPETKFVSFWDHTMAGAANETANFKAIVDRAQVFNGQLQKKEQGEEIRSRILNMLNGHTNWNNAFDIMQPELHLVDVNEVFEVFKHCKNADRRMFVAYVQKRLNEIRFKEEQPFFESFRDLLQNYQTLVSPTGVSYYLNKHLLNILLKIYPQKP</sequence>
<dbReference type="InterPro" id="IPR027417">
    <property type="entry name" value="P-loop_NTPase"/>
</dbReference>
<name>A0A1M7FUA2_XYLRU</name>
<dbReference type="Proteomes" id="UP000184280">
    <property type="component" value="Unassembled WGS sequence"/>
</dbReference>
<proteinExistence type="predicted"/>
<dbReference type="OrthoDB" id="88903at2"/>